<proteinExistence type="predicted"/>
<feature type="region of interest" description="Disordered" evidence="1">
    <location>
        <begin position="359"/>
        <end position="384"/>
    </location>
</feature>
<dbReference type="InterPro" id="IPR000157">
    <property type="entry name" value="TIR_dom"/>
</dbReference>
<evidence type="ECO:0000256" key="1">
    <source>
        <dbReference type="SAM" id="MobiDB-lite"/>
    </source>
</evidence>
<reference evidence="3 4" key="1">
    <citation type="submission" date="2024-02" db="EMBL/GenBank/DDBJ databases">
        <authorList>
            <person name="Chen Y."/>
            <person name="Shah S."/>
            <person name="Dougan E. K."/>
            <person name="Thang M."/>
            <person name="Chan C."/>
        </authorList>
    </citation>
    <scope>NUCLEOTIDE SEQUENCE [LARGE SCALE GENOMIC DNA]</scope>
</reference>
<comment type="caution">
    <text evidence="3">The sequence shown here is derived from an EMBL/GenBank/DDBJ whole genome shotgun (WGS) entry which is preliminary data.</text>
</comment>
<dbReference type="EMBL" id="CAXAMM010000603">
    <property type="protein sequence ID" value="CAK8988187.1"/>
    <property type="molecule type" value="Genomic_DNA"/>
</dbReference>
<feature type="compositionally biased region" description="Basic and acidic residues" evidence="1">
    <location>
        <begin position="106"/>
        <end position="116"/>
    </location>
</feature>
<feature type="region of interest" description="Disordered" evidence="1">
    <location>
        <begin position="68"/>
        <end position="165"/>
    </location>
</feature>
<feature type="domain" description="TIR" evidence="2">
    <location>
        <begin position="182"/>
        <end position="282"/>
    </location>
</feature>
<dbReference type="Gene3D" id="3.40.50.10140">
    <property type="entry name" value="Toll/interleukin-1 receptor homology (TIR) domain"/>
    <property type="match status" value="1"/>
</dbReference>
<gene>
    <name evidence="3" type="ORF">SCF082_LOCUS1285</name>
</gene>
<dbReference type="InterPro" id="IPR035897">
    <property type="entry name" value="Toll_tir_struct_dom_sf"/>
</dbReference>
<evidence type="ECO:0000313" key="4">
    <source>
        <dbReference type="Proteomes" id="UP001642464"/>
    </source>
</evidence>
<dbReference type="Proteomes" id="UP001642464">
    <property type="component" value="Unassembled WGS sequence"/>
</dbReference>
<protein>
    <submittedName>
        <fullName evidence="3">WWE domain-containing protein</fullName>
    </submittedName>
</protein>
<evidence type="ECO:0000313" key="3">
    <source>
        <dbReference type="EMBL" id="CAK8988187.1"/>
    </source>
</evidence>
<dbReference type="Pfam" id="PF13676">
    <property type="entry name" value="TIR_2"/>
    <property type="match status" value="1"/>
</dbReference>
<accession>A0ABP0HEA5</accession>
<organism evidence="3 4">
    <name type="scientific">Durusdinium trenchii</name>
    <dbReference type="NCBI Taxonomy" id="1381693"/>
    <lineage>
        <taxon>Eukaryota</taxon>
        <taxon>Sar</taxon>
        <taxon>Alveolata</taxon>
        <taxon>Dinophyceae</taxon>
        <taxon>Suessiales</taxon>
        <taxon>Symbiodiniaceae</taxon>
        <taxon>Durusdinium</taxon>
    </lineage>
</organism>
<name>A0ABP0HEA5_9DINO</name>
<keyword evidence="4" id="KW-1185">Reference proteome</keyword>
<evidence type="ECO:0000259" key="2">
    <source>
        <dbReference type="Pfam" id="PF13676"/>
    </source>
</evidence>
<sequence>MMPLYTQVLRIIEDIPALVLAAIDVAEFGGSYFAIFNLATSACMLLRLVQPLVKPLCAATFVVAEAQTEDSHPDQEAPPPVVPNVAENGPDEVVALPGPEPPQPKTHSEPDPEVRYVETPTCDDQAPVPKVAGEVPDEVPALETEPPQSKTLSRPEPDPEAQNWGDKHIFLSGRFTHEWILDYMSRVQEKLEERGLPVYMVKAGGGEDFAMMTLEGLHRAKVMVAFCTQKYGERTKGTWETFEELMHARREHIPVIPIKLEEPYPPQPGGIGGELNKIMFTERVYIDGQSLDEPKALDAVVEKLVAAVKKHWQDFGSMEKKLIICSDDAESFKSIPTEELDKVGDAQLTFDPDTQTFVSARSQDSPVEVSIPEEEPVEDLESKRGKSFLAVRPERAWSSIATSSPDV</sequence>